<gene>
    <name evidence="5 6" type="primary">rpmG</name>
    <name evidence="6" type="ORF">COT66_01365</name>
</gene>
<dbReference type="PANTHER" id="PTHR43168:SF2">
    <property type="entry name" value="LARGE RIBOSOMAL SUBUNIT PROTEIN BL33C"/>
    <property type="match status" value="1"/>
</dbReference>
<dbReference type="GO" id="GO:0003735">
    <property type="term" value="F:structural constituent of ribosome"/>
    <property type="evidence" value="ECO:0007669"/>
    <property type="project" value="InterPro"/>
</dbReference>
<dbReference type="InterPro" id="IPR011332">
    <property type="entry name" value="Ribosomal_zn-bd"/>
</dbReference>
<evidence type="ECO:0000256" key="2">
    <source>
        <dbReference type="ARBA" id="ARBA00022980"/>
    </source>
</evidence>
<name>A0A2M6XAW3_9BACT</name>
<dbReference type="InterPro" id="IPR038584">
    <property type="entry name" value="Ribosomal_bL33_sf"/>
</dbReference>
<evidence type="ECO:0000313" key="7">
    <source>
        <dbReference type="Proteomes" id="UP000231214"/>
    </source>
</evidence>
<keyword evidence="3 5" id="KW-0687">Ribonucleoprotein</keyword>
<dbReference type="NCBIfam" id="NF001860">
    <property type="entry name" value="PRK00595.1"/>
    <property type="match status" value="1"/>
</dbReference>
<accession>A0A2M6XAW3</accession>
<evidence type="ECO:0000256" key="1">
    <source>
        <dbReference type="ARBA" id="ARBA00007596"/>
    </source>
</evidence>
<keyword evidence="2 5" id="KW-0689">Ribosomal protein</keyword>
<evidence type="ECO:0000256" key="5">
    <source>
        <dbReference type="HAMAP-Rule" id="MF_00294"/>
    </source>
</evidence>
<evidence type="ECO:0000313" key="6">
    <source>
        <dbReference type="EMBL" id="PIU02212.1"/>
    </source>
</evidence>
<protein>
    <recommendedName>
        <fullName evidence="4 5">Large ribosomal subunit protein bL33</fullName>
    </recommendedName>
</protein>
<dbReference type="GO" id="GO:1990904">
    <property type="term" value="C:ribonucleoprotein complex"/>
    <property type="evidence" value="ECO:0007669"/>
    <property type="project" value="UniProtKB-KW"/>
</dbReference>
<comment type="caution">
    <text evidence="6">The sequence shown here is derived from an EMBL/GenBank/DDBJ whole genome shotgun (WGS) entry which is preliminary data.</text>
</comment>
<comment type="similarity">
    <text evidence="1 5">Belongs to the bacterial ribosomal protein bL33 family.</text>
</comment>
<dbReference type="InterPro" id="IPR001705">
    <property type="entry name" value="Ribosomal_bL33"/>
</dbReference>
<sequence length="57" mass="6723">MAKKGPREKVLLVCTVCKSQNYVTERNKTNLENKLVLNKFCKKCRKYTSHKESTKFK</sequence>
<evidence type="ECO:0000256" key="4">
    <source>
        <dbReference type="ARBA" id="ARBA00035176"/>
    </source>
</evidence>
<dbReference type="NCBIfam" id="TIGR01023">
    <property type="entry name" value="rpmG_bact"/>
    <property type="match status" value="1"/>
</dbReference>
<dbReference type="NCBIfam" id="NF001764">
    <property type="entry name" value="PRK00504.1"/>
    <property type="match status" value="1"/>
</dbReference>
<dbReference type="GO" id="GO:0006412">
    <property type="term" value="P:translation"/>
    <property type="evidence" value="ECO:0007669"/>
    <property type="project" value="UniProtKB-UniRule"/>
</dbReference>
<evidence type="ECO:0000256" key="3">
    <source>
        <dbReference type="ARBA" id="ARBA00023274"/>
    </source>
</evidence>
<dbReference type="Proteomes" id="UP000231214">
    <property type="component" value="Unassembled WGS sequence"/>
</dbReference>
<dbReference type="Gene3D" id="2.20.28.120">
    <property type="entry name" value="Ribosomal protein L33"/>
    <property type="match status" value="1"/>
</dbReference>
<dbReference type="EMBL" id="PEZK01000021">
    <property type="protein sequence ID" value="PIU02212.1"/>
    <property type="molecule type" value="Genomic_DNA"/>
</dbReference>
<dbReference type="AlphaFoldDB" id="A0A2M6XAW3"/>
<dbReference type="GO" id="GO:0005737">
    <property type="term" value="C:cytoplasm"/>
    <property type="evidence" value="ECO:0007669"/>
    <property type="project" value="UniProtKB-ARBA"/>
</dbReference>
<dbReference type="PANTHER" id="PTHR43168">
    <property type="entry name" value="50S RIBOSOMAL PROTEIN L33, CHLOROPLASTIC"/>
    <property type="match status" value="1"/>
</dbReference>
<dbReference type="HAMAP" id="MF_00294">
    <property type="entry name" value="Ribosomal_bL33"/>
    <property type="match status" value="1"/>
</dbReference>
<proteinExistence type="inferred from homology"/>
<dbReference type="GO" id="GO:0005840">
    <property type="term" value="C:ribosome"/>
    <property type="evidence" value="ECO:0007669"/>
    <property type="project" value="UniProtKB-KW"/>
</dbReference>
<reference evidence="7" key="1">
    <citation type="submission" date="2017-09" db="EMBL/GenBank/DDBJ databases">
        <title>Depth-based differentiation of microbial function through sediment-hosted aquifers and enrichment of novel symbionts in the deep terrestrial subsurface.</title>
        <authorList>
            <person name="Probst A.J."/>
            <person name="Ladd B."/>
            <person name="Jarett J.K."/>
            <person name="Geller-Mcgrath D.E."/>
            <person name="Sieber C.M.K."/>
            <person name="Emerson J.B."/>
            <person name="Anantharaman K."/>
            <person name="Thomas B.C."/>
            <person name="Malmstrom R."/>
            <person name="Stieglmeier M."/>
            <person name="Klingl A."/>
            <person name="Woyke T."/>
            <person name="Ryan C.M."/>
            <person name="Banfield J.F."/>
        </authorList>
    </citation>
    <scope>NUCLEOTIDE SEQUENCE [LARGE SCALE GENOMIC DNA]</scope>
</reference>
<organism evidence="6 7">
    <name type="scientific">Candidatus Shapirobacteria bacterium CG09_land_8_20_14_0_10_49_15</name>
    <dbReference type="NCBI Taxonomy" id="1974482"/>
    <lineage>
        <taxon>Bacteria</taxon>
        <taxon>Candidatus Shapironibacteriota</taxon>
    </lineage>
</organism>
<dbReference type="SUPFAM" id="SSF57829">
    <property type="entry name" value="Zn-binding ribosomal proteins"/>
    <property type="match status" value="1"/>
</dbReference>
<dbReference type="Pfam" id="PF00471">
    <property type="entry name" value="Ribosomal_L33"/>
    <property type="match status" value="1"/>
</dbReference>